<feature type="region of interest" description="Disordered" evidence="1">
    <location>
        <begin position="770"/>
        <end position="819"/>
    </location>
</feature>
<organism evidence="2 3">
    <name type="scientific">Juglans regia</name>
    <name type="common">English walnut</name>
    <dbReference type="NCBI Taxonomy" id="51240"/>
    <lineage>
        <taxon>Eukaryota</taxon>
        <taxon>Viridiplantae</taxon>
        <taxon>Streptophyta</taxon>
        <taxon>Embryophyta</taxon>
        <taxon>Tracheophyta</taxon>
        <taxon>Spermatophyta</taxon>
        <taxon>Magnoliopsida</taxon>
        <taxon>eudicotyledons</taxon>
        <taxon>Gunneridae</taxon>
        <taxon>Pentapetalae</taxon>
        <taxon>rosids</taxon>
        <taxon>fabids</taxon>
        <taxon>Fagales</taxon>
        <taxon>Juglandaceae</taxon>
        <taxon>Juglans</taxon>
    </lineage>
</organism>
<dbReference type="RefSeq" id="XP_035551627.1">
    <property type="nucleotide sequence ID" value="XM_035695734.1"/>
</dbReference>
<dbReference type="InterPro" id="IPR036612">
    <property type="entry name" value="KH_dom_type_1_sf"/>
</dbReference>
<feature type="compositionally biased region" description="Polar residues" evidence="1">
    <location>
        <begin position="785"/>
        <end position="807"/>
    </location>
</feature>
<dbReference type="Gramene" id="Jr11_06200_p1">
    <property type="protein sequence ID" value="cds.Jr11_06200_p1"/>
    <property type="gene ID" value="Jr11_06200"/>
</dbReference>
<gene>
    <name evidence="3" type="primary">LOC108983004</name>
</gene>
<feature type="region of interest" description="Disordered" evidence="1">
    <location>
        <begin position="206"/>
        <end position="260"/>
    </location>
</feature>
<feature type="compositionally biased region" description="Polar residues" evidence="1">
    <location>
        <begin position="1"/>
        <end position="21"/>
    </location>
</feature>
<dbReference type="GO" id="GO:0005737">
    <property type="term" value="C:cytoplasm"/>
    <property type="evidence" value="ECO:0000318"/>
    <property type="project" value="GO_Central"/>
</dbReference>
<dbReference type="Gene3D" id="3.30.310.210">
    <property type="match status" value="2"/>
</dbReference>
<dbReference type="Gene3D" id="3.30.1370.10">
    <property type="entry name" value="K Homology domain, type 1"/>
    <property type="match status" value="3"/>
</dbReference>
<sequence>MDDPSPCSSISDQPNAGVSSTLERKASFNNRDRPKRLQIKLLPGQVAFRFLIHVSDVGRLLCNNGAVVSRIRRETSTRIHCEAVDPGSNLRVVLVVGFGSRDGRDVSSAQEAVLRVFESVSEKVGDGGWDVVCWKMLAHTSQVGAVMGRGGQNIRRVRTETGAQIRILPAPHWMAEDDELIQITGDLLAVKKALVDVSSSLQDCPPFDKATTHMTRPLEDSPYGASPESQAHLIHVSSSLPPPLPENSGTSASHGDTSPLSLPRYAERVVSGIDKKGSPQQEVVFRMLCSYHAAGWVIGKRGAIVKALQNEAGASIMFAAPTNKSGERVVTISAWENLESSQSPAQNAVILVFTRMIEGVIERGSLSGSSEGRPVMAKLLVVSDLVGCLGGNDGKVLTELREVTGADIRIVEGEHILTCGSVNDTVVQITGDYKSVENALFQVTYSLRDNQLRAKYPYVRVSEDPFRTDTVPSNIGAISSPPRLQLPQITGSISAMKKALNEVSTSLQDCFPIDKAPTPLTRSLRGSSYGSPDPHAELLPHLSSPLPPLLGNSGNMALNDNTSLPIHADVVVSGQDKMGTEQEVVFRMLCSNHAAGCVIGKRGAIVRALQNEAGASISFAAPLTESGERVVTISACENLESSYSPAQIAVGRVFARIIEGFIEKGFLSGLGDRRAVTAKLLVASDFVGHLSGNGGKLLSEMRRATDADIQILEGEHILNCVLMSDLVVQITGEFRSVQNALFQVTGSIRDHLLLSGVFREVTVKSPHLRLSEGPLRNEPVPHNVSAPSSPRFQLPQTAGSGQTTAISDSEGGITTFRGDSELGSGKKLATVTATTVEIKISEHVFGSVYGEDGSNLDRIKQISGAKVEVHDPRPGEREGRVVISGTPDKTFAAQSLLHAFIQSAKKTPYN</sequence>
<dbReference type="SMART" id="SM00322">
    <property type="entry name" value="KH"/>
    <property type="match status" value="7"/>
</dbReference>
<dbReference type="OrthoDB" id="442947at2759"/>
<dbReference type="GO" id="GO:0003729">
    <property type="term" value="F:mRNA binding"/>
    <property type="evidence" value="ECO:0000318"/>
    <property type="project" value="GO_Central"/>
</dbReference>
<reference evidence="3" key="1">
    <citation type="submission" date="2025-08" db="UniProtKB">
        <authorList>
            <consortium name="RefSeq"/>
        </authorList>
    </citation>
    <scope>IDENTIFICATION</scope>
    <source>
        <tissue evidence="3">Leaves</tissue>
    </source>
</reference>
<evidence type="ECO:0000256" key="1">
    <source>
        <dbReference type="SAM" id="MobiDB-lite"/>
    </source>
</evidence>
<keyword evidence="2" id="KW-1185">Reference proteome</keyword>
<evidence type="ECO:0000313" key="2">
    <source>
        <dbReference type="Proteomes" id="UP000235220"/>
    </source>
</evidence>
<dbReference type="GO" id="GO:0005634">
    <property type="term" value="C:nucleus"/>
    <property type="evidence" value="ECO:0000318"/>
    <property type="project" value="GO_Central"/>
</dbReference>
<protein>
    <submittedName>
        <fullName evidence="3">KH domain-containing protein HEN4-like isoform X1</fullName>
    </submittedName>
</protein>
<dbReference type="SUPFAM" id="SSF54791">
    <property type="entry name" value="Eukaryotic type KH-domain (KH-domain type I)"/>
    <property type="match status" value="7"/>
</dbReference>
<feature type="compositionally biased region" description="Polar residues" evidence="1">
    <location>
        <begin position="247"/>
        <end position="260"/>
    </location>
</feature>
<dbReference type="PANTHER" id="PTHR10288">
    <property type="entry name" value="KH DOMAIN CONTAINING RNA BINDING PROTEIN"/>
    <property type="match status" value="1"/>
</dbReference>
<evidence type="ECO:0000313" key="3">
    <source>
        <dbReference type="RefSeq" id="XP_035551627.1"/>
    </source>
</evidence>
<dbReference type="CDD" id="cd22459">
    <property type="entry name" value="KH-I_PEPPER_rpt1_like"/>
    <property type="match status" value="1"/>
</dbReference>
<dbReference type="GeneID" id="108983004"/>
<dbReference type="KEGG" id="jre:108983004"/>
<dbReference type="Pfam" id="PF00013">
    <property type="entry name" value="KH_1"/>
    <property type="match status" value="6"/>
</dbReference>
<accession>A0A6P9FAI9</accession>
<dbReference type="InterPro" id="IPR004088">
    <property type="entry name" value="KH_dom_type_1"/>
</dbReference>
<dbReference type="PROSITE" id="PS50084">
    <property type="entry name" value="KH_TYPE_1"/>
    <property type="match status" value="7"/>
</dbReference>
<proteinExistence type="predicted"/>
<dbReference type="Proteomes" id="UP000235220">
    <property type="component" value="Chromosome 11"/>
</dbReference>
<feature type="region of interest" description="Disordered" evidence="1">
    <location>
        <begin position="1"/>
        <end position="29"/>
    </location>
</feature>
<name>A0A6P9FAI9_JUGRE</name>
<dbReference type="InterPro" id="IPR004087">
    <property type="entry name" value="KH_dom"/>
</dbReference>
<dbReference type="AlphaFoldDB" id="A0A6P9FAI9"/>
<dbReference type="CDD" id="cd22462">
    <property type="entry name" value="KH-I_HEN4_like_rpt5"/>
    <property type="match status" value="1"/>
</dbReference>